<dbReference type="Proteomes" id="UP001212123">
    <property type="component" value="Unassembled WGS sequence"/>
</dbReference>
<dbReference type="EMBL" id="JAQMTU010000037">
    <property type="protein sequence ID" value="MDB9486148.1"/>
    <property type="molecule type" value="Genomic_DNA"/>
</dbReference>
<protein>
    <submittedName>
        <fullName evidence="3">Class I SAM-dependent methyltransferase</fullName>
    </submittedName>
</protein>
<dbReference type="InterPro" id="IPR029063">
    <property type="entry name" value="SAM-dependent_MTases_sf"/>
</dbReference>
<comment type="caution">
    <text evidence="3">The sequence shown here is derived from an EMBL/GenBank/DDBJ whole genome shotgun (WGS) entry which is preliminary data.</text>
</comment>
<dbReference type="Pfam" id="PF13649">
    <property type="entry name" value="Methyltransf_25"/>
    <property type="match status" value="1"/>
</dbReference>
<dbReference type="GO" id="GO:0032259">
    <property type="term" value="P:methylation"/>
    <property type="evidence" value="ECO:0007669"/>
    <property type="project" value="UniProtKB-KW"/>
</dbReference>
<sequence>MTQLKNGENESLLVEEFFNKQWKIYQKVLNNNYMGHSEIYGILHKFLLSNFEKPFKMLDLGCGDASFTSLVLSNTNITSYHGVDLSIAALDIAQGNFKKINCDITLNQGDFSEVVPSLALDQEHRFDVIFISFALHHLQLQQKEHFINQLQNLLIPGGVFILIDIIRQETEDRDSYILRYLDNVRKYWSLLTPEEYSMVEEHISTSDFPETQQTIQEICQKSGFNQFKCLYRDQLNTTQLLCFSQELSSS</sequence>
<accession>A0ABT5A3T8</accession>
<dbReference type="SUPFAM" id="SSF53335">
    <property type="entry name" value="S-adenosyl-L-methionine-dependent methyltransferases"/>
    <property type="match status" value="1"/>
</dbReference>
<keyword evidence="3" id="KW-0489">Methyltransferase</keyword>
<keyword evidence="1" id="KW-0808">Transferase</keyword>
<evidence type="ECO:0000259" key="2">
    <source>
        <dbReference type="Pfam" id="PF13649"/>
    </source>
</evidence>
<organism evidence="3 4">
    <name type="scientific">Dolichospermum circinale CS-537/01</name>
    <dbReference type="NCBI Taxonomy" id="3021739"/>
    <lineage>
        <taxon>Bacteria</taxon>
        <taxon>Bacillati</taxon>
        <taxon>Cyanobacteriota</taxon>
        <taxon>Cyanophyceae</taxon>
        <taxon>Nostocales</taxon>
        <taxon>Aphanizomenonaceae</taxon>
        <taxon>Dolichospermum</taxon>
        <taxon>Dolichospermum circinale</taxon>
    </lineage>
</organism>
<dbReference type="PANTHER" id="PTHR43861">
    <property type="entry name" value="TRANS-ACONITATE 2-METHYLTRANSFERASE-RELATED"/>
    <property type="match status" value="1"/>
</dbReference>
<dbReference type="RefSeq" id="WP_028082367.1">
    <property type="nucleotide sequence ID" value="NZ_JAQMTU010000037.1"/>
</dbReference>
<dbReference type="CDD" id="cd02440">
    <property type="entry name" value="AdoMet_MTases"/>
    <property type="match status" value="1"/>
</dbReference>
<name>A0ABT5A3T8_9CYAN</name>
<dbReference type="GO" id="GO:0008168">
    <property type="term" value="F:methyltransferase activity"/>
    <property type="evidence" value="ECO:0007669"/>
    <property type="project" value="UniProtKB-KW"/>
</dbReference>
<gene>
    <name evidence="3" type="ORF">PN492_06250</name>
</gene>
<reference evidence="3 4" key="1">
    <citation type="submission" date="2023-01" db="EMBL/GenBank/DDBJ databases">
        <title>Genomes from the Australian National Cyanobacteria Reference Collection.</title>
        <authorList>
            <person name="Willis A."/>
            <person name="Lee E.M.F."/>
        </authorList>
    </citation>
    <scope>NUCLEOTIDE SEQUENCE [LARGE SCALE GENOMIC DNA]</scope>
    <source>
        <strain evidence="3 4">CS-537/01</strain>
    </source>
</reference>
<dbReference type="InterPro" id="IPR041698">
    <property type="entry name" value="Methyltransf_25"/>
</dbReference>
<proteinExistence type="predicted"/>
<evidence type="ECO:0000313" key="3">
    <source>
        <dbReference type="EMBL" id="MDB9486148.1"/>
    </source>
</evidence>
<evidence type="ECO:0000313" key="4">
    <source>
        <dbReference type="Proteomes" id="UP001212123"/>
    </source>
</evidence>
<evidence type="ECO:0000256" key="1">
    <source>
        <dbReference type="ARBA" id="ARBA00022679"/>
    </source>
</evidence>
<dbReference type="Gene3D" id="3.40.50.150">
    <property type="entry name" value="Vaccinia Virus protein VP39"/>
    <property type="match status" value="1"/>
</dbReference>
<feature type="domain" description="Methyltransferase" evidence="2">
    <location>
        <begin position="58"/>
        <end position="158"/>
    </location>
</feature>
<keyword evidence="4" id="KW-1185">Reference proteome</keyword>